<dbReference type="InterPro" id="IPR036465">
    <property type="entry name" value="vWFA_dom_sf"/>
</dbReference>
<dbReference type="NCBIfam" id="TIGR02595">
    <property type="entry name" value="PEP_CTERM"/>
    <property type="match status" value="1"/>
</dbReference>
<evidence type="ECO:0000259" key="2">
    <source>
        <dbReference type="PROSITE" id="PS50234"/>
    </source>
</evidence>
<reference evidence="3 4" key="1">
    <citation type="submission" date="2016-10" db="EMBL/GenBank/DDBJ databases">
        <authorList>
            <person name="de Groot N.N."/>
        </authorList>
    </citation>
    <scope>NUCLEOTIDE SEQUENCE [LARGE SCALE GENOMIC DNA]</scope>
    <source>
        <strain evidence="3 4">Nl18</strain>
    </source>
</reference>
<protein>
    <submittedName>
        <fullName evidence="3">PEP-CTERM protein-sorting domain-containing protein</fullName>
    </submittedName>
</protein>
<evidence type="ECO:0000313" key="4">
    <source>
        <dbReference type="Proteomes" id="UP000183898"/>
    </source>
</evidence>
<feature type="chain" id="PRO_5010322032" evidence="1">
    <location>
        <begin position="27"/>
        <end position="268"/>
    </location>
</feature>
<dbReference type="CDD" id="cd00198">
    <property type="entry name" value="vWFA"/>
    <property type="match status" value="1"/>
</dbReference>
<sequence>MKIINKLCAILTLSFSLMLGSSAALAVPITQLGFILDASGSVSASNYNLMRSGLNSALAGLPVDGSVEISIVSYSSSTTTVVSPTILSALTLPTIQSAISSHIKSGGGTDTAEAINSMTSLLSSSSVFSDPETKSLINLLTDGVPNSQSAAVAASIAAASAGIDALSIEAIGSGVSSQSALNNMLAMTFPTPATILAVNQSSNIPNPLGGSWVVPVSDFDSLAPVLAAKVLASVTPPTNQVPEPSVLALIAIGLLSGMGITARKGKIH</sequence>
<dbReference type="SUPFAM" id="SSF53300">
    <property type="entry name" value="vWA-like"/>
    <property type="match status" value="1"/>
</dbReference>
<dbReference type="InterPro" id="IPR050525">
    <property type="entry name" value="ECM_Assembly_Org"/>
</dbReference>
<dbReference type="InterPro" id="IPR002035">
    <property type="entry name" value="VWF_A"/>
</dbReference>
<feature type="domain" description="VWFA" evidence="2">
    <location>
        <begin position="31"/>
        <end position="230"/>
    </location>
</feature>
<organism evidence="3 4">
    <name type="scientific">Nitrosospira multiformis</name>
    <dbReference type="NCBI Taxonomy" id="1231"/>
    <lineage>
        <taxon>Bacteria</taxon>
        <taxon>Pseudomonadati</taxon>
        <taxon>Pseudomonadota</taxon>
        <taxon>Betaproteobacteria</taxon>
        <taxon>Nitrosomonadales</taxon>
        <taxon>Nitrosomonadaceae</taxon>
        <taxon>Nitrosospira</taxon>
    </lineage>
</organism>
<dbReference type="Gene3D" id="3.40.50.410">
    <property type="entry name" value="von Willebrand factor, type A domain"/>
    <property type="match status" value="1"/>
</dbReference>
<name>A0A1H8MJ42_9PROT</name>
<dbReference type="EMBL" id="FOCT01000013">
    <property type="protein sequence ID" value="SEO17425.1"/>
    <property type="molecule type" value="Genomic_DNA"/>
</dbReference>
<feature type="signal peptide" evidence="1">
    <location>
        <begin position="1"/>
        <end position="26"/>
    </location>
</feature>
<dbReference type="PANTHER" id="PTHR24020">
    <property type="entry name" value="COLLAGEN ALPHA"/>
    <property type="match status" value="1"/>
</dbReference>
<proteinExistence type="predicted"/>
<evidence type="ECO:0000313" key="3">
    <source>
        <dbReference type="EMBL" id="SEO17425.1"/>
    </source>
</evidence>
<evidence type="ECO:0000256" key="1">
    <source>
        <dbReference type="SAM" id="SignalP"/>
    </source>
</evidence>
<dbReference type="RefSeq" id="WP_074748359.1">
    <property type="nucleotide sequence ID" value="NZ_FOCT01000013.1"/>
</dbReference>
<dbReference type="Pfam" id="PF00092">
    <property type="entry name" value="VWA"/>
    <property type="match status" value="1"/>
</dbReference>
<dbReference type="AlphaFoldDB" id="A0A1H8MJ42"/>
<dbReference type="InterPro" id="IPR013424">
    <property type="entry name" value="Ice-binding_C"/>
</dbReference>
<keyword evidence="1" id="KW-0732">Signal</keyword>
<gene>
    <name evidence="3" type="ORF">SAMN05216404_1133</name>
</gene>
<accession>A0A1H8MJ42</accession>
<dbReference type="PANTHER" id="PTHR24020:SF87">
    <property type="entry name" value="COLLAGEN ALPHA-1(VI) CHAIN-LIKE"/>
    <property type="match status" value="1"/>
</dbReference>
<dbReference type="PROSITE" id="PS50234">
    <property type="entry name" value="VWFA"/>
    <property type="match status" value="1"/>
</dbReference>
<dbReference type="SMART" id="SM00327">
    <property type="entry name" value="VWA"/>
    <property type="match status" value="1"/>
</dbReference>
<dbReference type="Proteomes" id="UP000183898">
    <property type="component" value="Unassembled WGS sequence"/>
</dbReference>